<evidence type="ECO:0000256" key="1">
    <source>
        <dbReference type="SAM" id="MobiDB-lite"/>
    </source>
</evidence>
<name>A0ABR3J2G8_9AGAR</name>
<dbReference type="EMBL" id="JASNQZ010000012">
    <property type="protein sequence ID" value="KAL0949803.1"/>
    <property type="molecule type" value="Genomic_DNA"/>
</dbReference>
<proteinExistence type="predicted"/>
<protein>
    <recommendedName>
        <fullName evidence="2">AB hydrolase-1 domain-containing protein</fullName>
    </recommendedName>
</protein>
<evidence type="ECO:0000313" key="4">
    <source>
        <dbReference type="Proteomes" id="UP001556367"/>
    </source>
</evidence>
<feature type="region of interest" description="Disordered" evidence="1">
    <location>
        <begin position="428"/>
        <end position="522"/>
    </location>
</feature>
<keyword evidence="4" id="KW-1185">Reference proteome</keyword>
<gene>
    <name evidence="3" type="ORF">HGRIS_009839</name>
</gene>
<organism evidence="3 4">
    <name type="scientific">Hohenbuehelia grisea</name>
    <dbReference type="NCBI Taxonomy" id="104357"/>
    <lineage>
        <taxon>Eukaryota</taxon>
        <taxon>Fungi</taxon>
        <taxon>Dikarya</taxon>
        <taxon>Basidiomycota</taxon>
        <taxon>Agaricomycotina</taxon>
        <taxon>Agaricomycetes</taxon>
        <taxon>Agaricomycetidae</taxon>
        <taxon>Agaricales</taxon>
        <taxon>Pleurotineae</taxon>
        <taxon>Pleurotaceae</taxon>
        <taxon>Hohenbuehelia</taxon>
    </lineage>
</organism>
<feature type="compositionally biased region" description="Basic and acidic residues" evidence="1">
    <location>
        <begin position="464"/>
        <end position="476"/>
    </location>
</feature>
<evidence type="ECO:0000259" key="2">
    <source>
        <dbReference type="Pfam" id="PF00561"/>
    </source>
</evidence>
<dbReference type="Gene3D" id="3.40.50.1820">
    <property type="entry name" value="alpha/beta hydrolase"/>
    <property type="match status" value="1"/>
</dbReference>
<dbReference type="InterPro" id="IPR000073">
    <property type="entry name" value="AB_hydrolase_1"/>
</dbReference>
<feature type="domain" description="AB hydrolase-1" evidence="2">
    <location>
        <begin position="56"/>
        <end position="243"/>
    </location>
</feature>
<dbReference type="PANTHER" id="PTHR43433">
    <property type="entry name" value="HYDROLASE, ALPHA/BETA FOLD FAMILY PROTEIN"/>
    <property type="match status" value="1"/>
</dbReference>
<reference evidence="4" key="1">
    <citation type="submission" date="2024-06" db="EMBL/GenBank/DDBJ databases">
        <title>Multi-omics analyses provide insights into the biosynthesis of the anticancer antibiotic pleurotin in Hohenbuehelia grisea.</title>
        <authorList>
            <person name="Weaver J.A."/>
            <person name="Alberti F."/>
        </authorList>
    </citation>
    <scope>NUCLEOTIDE SEQUENCE [LARGE SCALE GENOMIC DNA]</scope>
    <source>
        <strain evidence="4">T-177</strain>
    </source>
</reference>
<comment type="caution">
    <text evidence="3">The sequence shown here is derived from an EMBL/GenBank/DDBJ whole genome shotgun (WGS) entry which is preliminary data.</text>
</comment>
<dbReference type="Pfam" id="PF00561">
    <property type="entry name" value="Abhydrolase_1"/>
    <property type="match status" value="1"/>
</dbReference>
<dbReference type="Proteomes" id="UP001556367">
    <property type="component" value="Unassembled WGS sequence"/>
</dbReference>
<accession>A0ABR3J2G8</accession>
<dbReference type="SUPFAM" id="SSF53474">
    <property type="entry name" value="alpha/beta-Hydrolases"/>
    <property type="match status" value="1"/>
</dbReference>
<dbReference type="InterPro" id="IPR029058">
    <property type="entry name" value="AB_hydrolase_fold"/>
</dbReference>
<evidence type="ECO:0000313" key="3">
    <source>
        <dbReference type="EMBL" id="KAL0949803.1"/>
    </source>
</evidence>
<sequence>MPWVDIRNADDRLSIWYITNTLHNNVGAFDPEKPTIIIMHPVFLCTRWLDNQFGDPRLDAGYNLIAFDNRVSGRSSARPSGKHDCWVQAADMALFMQRLRLPPSHILALEAMSTTTALRFAALFPEMCLSLTLCNVPAPTEQKYIYTAYIELLESWVTAEDLDTFENVAKESASFVAGLDCDLDLCDDLIRYWELNMPPTRAQRVTEHLNVLMNRTPLSPETLERITQPVLILHAERNETCPLKFADKLAEQLINVPGHAIVYTVKGASGCLGIVPGHASIANQVFMKFLSRLPPARSDFLPLSMPTRDRMHQALFVLSQITGDRSATLRDPMSSLSFSCVSPDVLRRQEAMLVQYGLLESYAFSPLDRDGFAPSRYAPNTNMYSSLLTDTVHSDILGASKRPSTGSTAAKTDTPTLVTNAVVLSEHQKYEPEPEPLPPHLPLPKPSVYRPSQGDALPKHSRHRSEDPLPPGKDRVLPAPQEPLRSRGFRRRNTKGGADRASKGFTSSSNLPPVTVSFDKAL</sequence>
<feature type="compositionally biased region" description="Pro residues" evidence="1">
    <location>
        <begin position="435"/>
        <end position="445"/>
    </location>
</feature>
<dbReference type="PANTHER" id="PTHR43433:SF4">
    <property type="entry name" value="NON-HEME CHLOROPEROXIDASE-RELATED"/>
    <property type="match status" value="1"/>
</dbReference>
<dbReference type="InterPro" id="IPR050471">
    <property type="entry name" value="AB_hydrolase"/>
</dbReference>